<dbReference type="SMART" id="SM01174">
    <property type="entry name" value="DUF4205"/>
    <property type="match status" value="1"/>
</dbReference>
<dbReference type="GO" id="GO:0004843">
    <property type="term" value="F:cysteine-type deubiquitinase activity"/>
    <property type="evidence" value="ECO:0007669"/>
    <property type="project" value="UniProtKB-UniRule"/>
</dbReference>
<comment type="similarity">
    <text evidence="1 2">Belongs to the MINDY deubiquitinase family. FAM188 subfamily.</text>
</comment>
<comment type="function">
    <text evidence="2">Hydrolase that can remove 'Lys-48'-linked conjugated ubiquitin from proteins.</text>
</comment>
<gene>
    <name evidence="4" type="ORF">LARSCL_LOCUS4209</name>
</gene>
<dbReference type="GO" id="GO:0006508">
    <property type="term" value="P:proteolysis"/>
    <property type="evidence" value="ECO:0007669"/>
    <property type="project" value="UniProtKB-KW"/>
</dbReference>
<dbReference type="PANTHER" id="PTHR12473:SF8">
    <property type="entry name" value="UBIQUITIN CARBOXYL-TERMINAL HYDROLASE MINDY-4-RELATED"/>
    <property type="match status" value="1"/>
</dbReference>
<proteinExistence type="inferred from homology"/>
<keyword evidence="2" id="KW-0833">Ubl conjugation pathway</keyword>
<evidence type="ECO:0000313" key="5">
    <source>
        <dbReference type="Proteomes" id="UP001497382"/>
    </source>
</evidence>
<name>A0AAV1Z9W9_9ARAC</name>
<reference evidence="4 5" key="1">
    <citation type="submission" date="2024-04" db="EMBL/GenBank/DDBJ databases">
        <authorList>
            <person name="Rising A."/>
            <person name="Reimegard J."/>
            <person name="Sonavane S."/>
            <person name="Akerstrom W."/>
            <person name="Nylinder S."/>
            <person name="Hedman E."/>
            <person name="Kallberg Y."/>
        </authorList>
    </citation>
    <scope>NUCLEOTIDE SEQUENCE [LARGE SCALE GENOMIC DNA]</scope>
</reference>
<dbReference type="GO" id="GO:0071108">
    <property type="term" value="P:protein K48-linked deubiquitination"/>
    <property type="evidence" value="ECO:0007669"/>
    <property type="project" value="InterPro"/>
</dbReference>
<dbReference type="InterPro" id="IPR025257">
    <property type="entry name" value="MINDY-3/4_CD"/>
</dbReference>
<accession>A0AAV1Z9W9</accession>
<dbReference type="Proteomes" id="UP001497382">
    <property type="component" value="Unassembled WGS sequence"/>
</dbReference>
<dbReference type="GO" id="GO:1990380">
    <property type="term" value="F:K48-linked deubiquitinase activity"/>
    <property type="evidence" value="ECO:0007669"/>
    <property type="project" value="UniProtKB-UniRule"/>
</dbReference>
<keyword evidence="2" id="KW-0645">Protease</keyword>
<keyword evidence="2" id="KW-0788">Thiol protease</keyword>
<evidence type="ECO:0000256" key="1">
    <source>
        <dbReference type="ARBA" id="ARBA00011074"/>
    </source>
</evidence>
<keyword evidence="5" id="KW-1185">Reference proteome</keyword>
<feature type="domain" description="Deubiquitinating enzyme MINDY-3/4 conserved" evidence="3">
    <location>
        <begin position="40"/>
        <end position="203"/>
    </location>
</feature>
<protein>
    <recommendedName>
        <fullName evidence="2">Ubiquitin carboxyl-terminal hydrolase MINDY</fullName>
        <ecNumber evidence="2">3.4.19.12</ecNumber>
    </recommendedName>
</protein>
<evidence type="ECO:0000313" key="4">
    <source>
        <dbReference type="EMBL" id="CAL1268518.1"/>
    </source>
</evidence>
<comment type="catalytic activity">
    <reaction evidence="2">
        <text>Thiol-dependent hydrolysis of ester, thioester, amide, peptide and isopeptide bonds formed by the C-terminal Gly of ubiquitin (a 76-residue protein attached to proteins as an intracellular targeting signal).</text>
        <dbReference type="EC" id="3.4.19.12"/>
    </reaction>
</comment>
<dbReference type="PANTHER" id="PTHR12473">
    <property type="entry name" value="UBIQUITIN CARBOXYL-TERMINAL HYDROLASE MINDY-4-RELATED"/>
    <property type="match status" value="1"/>
</dbReference>
<dbReference type="EMBL" id="CAXIEN010000034">
    <property type="protein sequence ID" value="CAL1268518.1"/>
    <property type="molecule type" value="Genomic_DNA"/>
</dbReference>
<keyword evidence="2" id="KW-0378">Hydrolase</keyword>
<dbReference type="AlphaFoldDB" id="A0AAV1Z9W9"/>
<organism evidence="4 5">
    <name type="scientific">Larinioides sclopetarius</name>
    <dbReference type="NCBI Taxonomy" id="280406"/>
    <lineage>
        <taxon>Eukaryota</taxon>
        <taxon>Metazoa</taxon>
        <taxon>Ecdysozoa</taxon>
        <taxon>Arthropoda</taxon>
        <taxon>Chelicerata</taxon>
        <taxon>Arachnida</taxon>
        <taxon>Araneae</taxon>
        <taxon>Araneomorphae</taxon>
        <taxon>Entelegynae</taxon>
        <taxon>Araneoidea</taxon>
        <taxon>Araneidae</taxon>
        <taxon>Larinioides</taxon>
    </lineage>
</organism>
<dbReference type="Pfam" id="PF13898">
    <property type="entry name" value="MINDY-3_4_CD"/>
    <property type="match status" value="1"/>
</dbReference>
<dbReference type="EC" id="3.4.19.12" evidence="2"/>
<sequence length="207" mass="23645">MHVKSSRESFGFSMNRQCDILSGLMAEARPITIDEACSLRYLLFGNLKKTFTSGWTEQSFHFRSVPPYGFFQKRPGPCGVLAAVQAFVIYELLYGPSRIKADSGIIKLTQNEKRDALARALTSILWQAGDGTNALVAIRSRRIVLNAPPTTDILEPDGILEYVKLIYFECKVCLLDYYRNFINQVQDLILQRSREQRIISLQVRRFI</sequence>
<evidence type="ECO:0000259" key="3">
    <source>
        <dbReference type="SMART" id="SM01174"/>
    </source>
</evidence>
<dbReference type="InterPro" id="IPR039785">
    <property type="entry name" value="MINY3/4"/>
</dbReference>
<evidence type="ECO:0000256" key="2">
    <source>
        <dbReference type="RuleBase" id="RU367088"/>
    </source>
</evidence>
<comment type="caution">
    <text evidence="4">The sequence shown here is derived from an EMBL/GenBank/DDBJ whole genome shotgun (WGS) entry which is preliminary data.</text>
</comment>